<dbReference type="InterPro" id="IPR013783">
    <property type="entry name" value="Ig-like_fold"/>
</dbReference>
<dbReference type="CDD" id="cd00102">
    <property type="entry name" value="IPT"/>
    <property type="match status" value="2"/>
</dbReference>
<dbReference type="AlphaFoldDB" id="A0AAE3YLV7"/>
<dbReference type="GO" id="GO:0005975">
    <property type="term" value="P:carbohydrate metabolic process"/>
    <property type="evidence" value="ECO:0007669"/>
    <property type="project" value="UniProtKB-ARBA"/>
</dbReference>
<evidence type="ECO:0000313" key="4">
    <source>
        <dbReference type="Proteomes" id="UP001183643"/>
    </source>
</evidence>
<accession>A0AAE3YLV7</accession>
<dbReference type="EMBL" id="JAVDYB010000001">
    <property type="protein sequence ID" value="MDR7274840.1"/>
    <property type="molecule type" value="Genomic_DNA"/>
</dbReference>
<dbReference type="Proteomes" id="UP001183643">
    <property type="component" value="Unassembled WGS sequence"/>
</dbReference>
<dbReference type="InterPro" id="IPR002909">
    <property type="entry name" value="IPT_dom"/>
</dbReference>
<evidence type="ECO:0000313" key="3">
    <source>
        <dbReference type="EMBL" id="MDR7274840.1"/>
    </source>
</evidence>
<feature type="signal peptide" evidence="1">
    <location>
        <begin position="1"/>
        <end position="32"/>
    </location>
</feature>
<dbReference type="Gene3D" id="2.60.40.10">
    <property type="entry name" value="Immunoglobulins"/>
    <property type="match status" value="4"/>
</dbReference>
<proteinExistence type="predicted"/>
<feature type="domain" description="IPT/TIG" evidence="2">
    <location>
        <begin position="804"/>
        <end position="885"/>
    </location>
</feature>
<feature type="chain" id="PRO_5042211636" description="IPT/TIG domain-containing protein" evidence="1">
    <location>
        <begin position="33"/>
        <end position="887"/>
    </location>
</feature>
<comment type="caution">
    <text evidence="3">The sequence shown here is derived from an EMBL/GenBank/DDBJ whole genome shotgun (WGS) entry which is preliminary data.</text>
</comment>
<evidence type="ECO:0000256" key="1">
    <source>
        <dbReference type="SAM" id="SignalP"/>
    </source>
</evidence>
<reference evidence="3" key="1">
    <citation type="submission" date="2023-07" db="EMBL/GenBank/DDBJ databases">
        <title>Sequencing the genomes of 1000 actinobacteria strains.</title>
        <authorList>
            <person name="Klenk H.-P."/>
        </authorList>
    </citation>
    <scope>NUCLEOTIDE SEQUENCE</scope>
    <source>
        <strain evidence="3">DSM 44707</strain>
    </source>
</reference>
<dbReference type="Pfam" id="PF01833">
    <property type="entry name" value="TIG"/>
    <property type="match status" value="4"/>
</dbReference>
<sequence length="887" mass="93029">MTRVRAGRMLAAGVTGMLLAVATAAVPTAAAAAVPAASEASIGVNLTGITDWTTEWPFVDVMRTARVWISQSGTPGAPWGSGPPVAVDDKGWVTRLAPGQHVDTAIFTNAPAWPKGTYVVTWKGSGDVRIWGGGTESNRTANRFEYVPGTTNGQFLRITRTDPADHVRDIHIWMPGFEHTGAAQVFHPDYLASLRGMRTLRFMDWMRTNASDVTEYHEYPAVDQATQTTTGVAPELMIDLANRLDADPWFTMPAKASDDLVRRFAQTVKARLDPDRTVYLEYSNELWNNSPAFSQTWYAQERGLALGLSATAWQAGLRYQAYRSVRIFDIWREVLGDRVVRVLGLQAANPDIADEVLDWPVDGVPAAARADAIAIAPYFDCSDTWLPGDRRSYFPGSPAVAARVKAGGVGKLLDACQKSIDTAVRTWIGRYAAIADSYGLSLTAYEAGQHLAGIGGAENDAALTALFHKANRDPRMRDLYARYIEQWRQLGGGSLQMFTSAGAMSKYGAWGLREFQSQPLSAAPKAQAVREQLQAVGQLPLTVGTPAVTTLSARTGLVAGGAKITVAGTHLGSTSQVRFGDVNAVFSSTTSGGVTRLTVVTPAMPGGGYAPLTITNPAGTSAPAPFTFLPPPSATALSGATALTTGVTTLTLTGTGLTGARVSVGGVAARNVRVLSGTQLTFTAPARATTGATTVTVTTATGTSGGLPLTYVNPPRPEVTGLSADAGPAQAASTVVVTGSHFTGTSRVTIGSRPAAFTVLSDSQLRVTLPPQPGGTWVNLHVTTPGGTSLAGEATDFRYVALPRPTITALSAGSAAVGQAVTVTLTGTDLRWATRVTVGGAPAVLTRVGDTEITARFPVGRRAGTAQVVVTTPSGASPAIPFTYRAS</sequence>
<feature type="domain" description="IPT/TIG" evidence="2">
    <location>
        <begin position="545"/>
        <end position="629"/>
    </location>
</feature>
<feature type="domain" description="IPT/TIG" evidence="2">
    <location>
        <begin position="716"/>
        <end position="800"/>
    </location>
</feature>
<dbReference type="RefSeq" id="WP_310365030.1">
    <property type="nucleotide sequence ID" value="NZ_JAVDYB010000001.1"/>
</dbReference>
<protein>
    <recommendedName>
        <fullName evidence="2">IPT/TIG domain-containing protein</fullName>
    </recommendedName>
</protein>
<dbReference type="SMART" id="SM00429">
    <property type="entry name" value="IPT"/>
    <property type="match status" value="4"/>
</dbReference>
<evidence type="ECO:0000259" key="2">
    <source>
        <dbReference type="SMART" id="SM00429"/>
    </source>
</evidence>
<gene>
    <name evidence="3" type="ORF">J2S41_001618</name>
</gene>
<dbReference type="InterPro" id="IPR014756">
    <property type="entry name" value="Ig_E-set"/>
</dbReference>
<dbReference type="SUPFAM" id="SSF81296">
    <property type="entry name" value="E set domains"/>
    <property type="match status" value="4"/>
</dbReference>
<keyword evidence="4" id="KW-1185">Reference proteome</keyword>
<organism evidence="3 4">
    <name type="scientific">Catenuloplanes atrovinosus</name>
    <dbReference type="NCBI Taxonomy" id="137266"/>
    <lineage>
        <taxon>Bacteria</taxon>
        <taxon>Bacillati</taxon>
        <taxon>Actinomycetota</taxon>
        <taxon>Actinomycetes</taxon>
        <taxon>Micromonosporales</taxon>
        <taxon>Micromonosporaceae</taxon>
        <taxon>Catenuloplanes</taxon>
    </lineage>
</organism>
<feature type="domain" description="IPT/TIG" evidence="2">
    <location>
        <begin position="631"/>
        <end position="712"/>
    </location>
</feature>
<keyword evidence="1" id="KW-0732">Signal</keyword>
<name>A0AAE3YLV7_9ACTN</name>
<dbReference type="CDD" id="cd00603">
    <property type="entry name" value="IPT_PCSR"/>
    <property type="match status" value="1"/>
</dbReference>